<protein>
    <submittedName>
        <fullName evidence="7">Peptidase S8</fullName>
    </submittedName>
</protein>
<dbReference type="Proteomes" id="UP000321083">
    <property type="component" value="Unassembled WGS sequence"/>
</dbReference>
<dbReference type="PROSITE" id="PS00138">
    <property type="entry name" value="SUBTILASE_SER"/>
    <property type="match status" value="1"/>
</dbReference>
<dbReference type="PROSITE" id="PS51892">
    <property type="entry name" value="SUBTILASE"/>
    <property type="match status" value="1"/>
</dbReference>
<dbReference type="InterPro" id="IPR015500">
    <property type="entry name" value="Peptidase_S8_subtilisin-rel"/>
</dbReference>
<dbReference type="GO" id="GO:0004252">
    <property type="term" value="F:serine-type endopeptidase activity"/>
    <property type="evidence" value="ECO:0007669"/>
    <property type="project" value="InterPro"/>
</dbReference>
<dbReference type="PRINTS" id="PR00723">
    <property type="entry name" value="SUBTILISIN"/>
</dbReference>
<keyword evidence="4" id="KW-0720">Serine protease</keyword>
<reference evidence="7 8" key="1">
    <citation type="submission" date="2019-08" db="EMBL/GenBank/DDBJ databases">
        <title>100 year-old enigma solved: identification of Planctomyces bekefii, the type genus and species of the phylum Planctomycetes.</title>
        <authorList>
            <person name="Svetlana D.N."/>
            <person name="Overmann J."/>
        </authorList>
    </citation>
    <scope>NUCLEOTIDE SEQUENCE [LARGE SCALE GENOMIC DNA]</scope>
    <source>
        <strain evidence="7">Phe10_nw2017</strain>
    </source>
</reference>
<dbReference type="InterPro" id="IPR034073">
    <property type="entry name" value="Subtilisin_DY-like_dom"/>
</dbReference>
<dbReference type="PANTHER" id="PTHR43806">
    <property type="entry name" value="PEPTIDASE S8"/>
    <property type="match status" value="1"/>
</dbReference>
<reference evidence="7 8" key="2">
    <citation type="submission" date="2019-08" db="EMBL/GenBank/DDBJ databases">
        <authorList>
            <person name="Henke P."/>
        </authorList>
    </citation>
    <scope>NUCLEOTIDE SEQUENCE [LARGE SCALE GENOMIC DNA]</scope>
    <source>
        <strain evidence="7">Phe10_nw2017</strain>
    </source>
</reference>
<evidence type="ECO:0000313" key="8">
    <source>
        <dbReference type="Proteomes" id="UP000321083"/>
    </source>
</evidence>
<dbReference type="AlphaFoldDB" id="A0A5C6M7V4"/>
<comment type="caution">
    <text evidence="5">Lacks conserved residue(s) required for the propagation of feature annotation.</text>
</comment>
<name>A0A5C6M7V4_9PLAN</name>
<dbReference type="InterPro" id="IPR050131">
    <property type="entry name" value="Peptidase_S8_subtilisin-like"/>
</dbReference>
<evidence type="ECO:0000256" key="5">
    <source>
        <dbReference type="PROSITE-ProRule" id="PRU01240"/>
    </source>
</evidence>
<feature type="domain" description="Peptidase S8/S53" evidence="6">
    <location>
        <begin position="201"/>
        <end position="429"/>
    </location>
</feature>
<evidence type="ECO:0000256" key="1">
    <source>
        <dbReference type="ARBA" id="ARBA00011073"/>
    </source>
</evidence>
<evidence type="ECO:0000259" key="6">
    <source>
        <dbReference type="Pfam" id="PF00082"/>
    </source>
</evidence>
<proteinExistence type="inferred from homology"/>
<comment type="caution">
    <text evidence="7">The sequence shown here is derived from an EMBL/GenBank/DDBJ whole genome shotgun (WGS) entry which is preliminary data.</text>
</comment>
<dbReference type="Gene3D" id="3.40.50.200">
    <property type="entry name" value="Peptidase S8/S53 domain"/>
    <property type="match status" value="1"/>
</dbReference>
<keyword evidence="3" id="KW-0378">Hydrolase</keyword>
<dbReference type="CDD" id="cd04843">
    <property type="entry name" value="Peptidases_S8_11"/>
    <property type="match status" value="1"/>
</dbReference>
<sequence length="557" mass="58373">MSIDDKATRSVKEDTVRQVVIKLREGIAPAEGELTLAQLGQRGGKAKELVAKAGPLAFSRYVGEQDLAALSVGVADASIRTRTVGEQSARGKGWAELRRYLVADLPPDVDPQSVAKALAELDEVESAYVPGGPTPPPVNAADDPLARNQGYLDAAPGGIDARFAWGYADGLGAEVVDLERGWTLDHEDLASGGITLISGVNKDFHGHGTAVLGEIVGVDNMLGVVGIAPRARARVVSQWRTSTNYNTAAAIASAAASMRTGDVLLLEAQTVHANAAGYVPVEVEDAVFDAIRAATDDGIIVVEAGANGAVDLDAFSNSAGKRILNRAHSDFRDSGAIMVGAASSAAPHTRLSFSNFGSRIDCFAWGEGIQTTGDGWLGTSTTAYTPSFSGTSGASPIVTGAALLLQSWRRARGNPYSPSVMRSLLSNASLNTPSASPDTDLIGVMPNLRAIIESQRVRRPLEPWRWKLMARILFGVTADGGGLIWVPGRGPVPIDPWGPLQIEDVTPEVRNALAAMAVYEMATLNEDSSSASSMQKAALSSLRSAADRLEAKLAASK</sequence>
<evidence type="ECO:0000256" key="4">
    <source>
        <dbReference type="ARBA" id="ARBA00022825"/>
    </source>
</evidence>
<evidence type="ECO:0000256" key="3">
    <source>
        <dbReference type="ARBA" id="ARBA00022801"/>
    </source>
</evidence>
<keyword evidence="8" id="KW-1185">Reference proteome</keyword>
<dbReference type="GO" id="GO:0006508">
    <property type="term" value="P:proteolysis"/>
    <property type="evidence" value="ECO:0007669"/>
    <property type="project" value="UniProtKB-KW"/>
</dbReference>
<organism evidence="7 8">
    <name type="scientific">Planctomyces bekefii</name>
    <dbReference type="NCBI Taxonomy" id="1653850"/>
    <lineage>
        <taxon>Bacteria</taxon>
        <taxon>Pseudomonadati</taxon>
        <taxon>Planctomycetota</taxon>
        <taxon>Planctomycetia</taxon>
        <taxon>Planctomycetales</taxon>
        <taxon>Planctomycetaceae</taxon>
        <taxon>Planctomyces</taxon>
    </lineage>
</organism>
<dbReference type="EMBL" id="SRHE01000076">
    <property type="protein sequence ID" value="TWW10826.1"/>
    <property type="molecule type" value="Genomic_DNA"/>
</dbReference>
<dbReference type="InterPro" id="IPR000209">
    <property type="entry name" value="Peptidase_S8/S53_dom"/>
</dbReference>
<gene>
    <name evidence="7" type="ORF">E3A20_05950</name>
</gene>
<comment type="similarity">
    <text evidence="1 5">Belongs to the peptidase S8 family.</text>
</comment>
<dbReference type="PANTHER" id="PTHR43806:SF11">
    <property type="entry name" value="CEREVISIN-RELATED"/>
    <property type="match status" value="1"/>
</dbReference>
<keyword evidence="2" id="KW-0645">Protease</keyword>
<dbReference type="Pfam" id="PF00082">
    <property type="entry name" value="Peptidase_S8"/>
    <property type="match status" value="1"/>
</dbReference>
<accession>A0A5C6M7V4</accession>
<dbReference type="InterPro" id="IPR023828">
    <property type="entry name" value="Peptidase_S8_Ser-AS"/>
</dbReference>
<dbReference type="InterPro" id="IPR036852">
    <property type="entry name" value="Peptidase_S8/S53_dom_sf"/>
</dbReference>
<evidence type="ECO:0000256" key="2">
    <source>
        <dbReference type="ARBA" id="ARBA00022670"/>
    </source>
</evidence>
<dbReference type="SUPFAM" id="SSF52743">
    <property type="entry name" value="Subtilisin-like"/>
    <property type="match status" value="1"/>
</dbReference>
<evidence type="ECO:0000313" key="7">
    <source>
        <dbReference type="EMBL" id="TWW10826.1"/>
    </source>
</evidence>